<feature type="chain" id="PRO_5020877711" evidence="2">
    <location>
        <begin position="17"/>
        <end position="173"/>
    </location>
</feature>
<name>A0A4P9ZZC7_9FUNG</name>
<protein>
    <submittedName>
        <fullName evidence="3">Uncharacterized protein</fullName>
    </submittedName>
</protein>
<evidence type="ECO:0000313" key="4">
    <source>
        <dbReference type="Proteomes" id="UP000268162"/>
    </source>
</evidence>
<gene>
    <name evidence="3" type="ORF">BJ085DRAFT_37398</name>
</gene>
<feature type="signal peptide" evidence="2">
    <location>
        <begin position="1"/>
        <end position="16"/>
    </location>
</feature>
<organism evidence="3 4">
    <name type="scientific">Dimargaris cristalligena</name>
    <dbReference type="NCBI Taxonomy" id="215637"/>
    <lineage>
        <taxon>Eukaryota</taxon>
        <taxon>Fungi</taxon>
        <taxon>Fungi incertae sedis</taxon>
        <taxon>Zoopagomycota</taxon>
        <taxon>Kickxellomycotina</taxon>
        <taxon>Dimargaritomycetes</taxon>
        <taxon>Dimargaritales</taxon>
        <taxon>Dimargaritaceae</taxon>
        <taxon>Dimargaris</taxon>
    </lineage>
</organism>
<evidence type="ECO:0000256" key="2">
    <source>
        <dbReference type="SAM" id="SignalP"/>
    </source>
</evidence>
<proteinExistence type="predicted"/>
<evidence type="ECO:0000313" key="3">
    <source>
        <dbReference type="EMBL" id="RKP38451.1"/>
    </source>
</evidence>
<keyword evidence="4" id="KW-1185">Reference proteome</keyword>
<feature type="region of interest" description="Disordered" evidence="1">
    <location>
        <begin position="26"/>
        <end position="56"/>
    </location>
</feature>
<accession>A0A4P9ZZC7</accession>
<dbReference type="AlphaFoldDB" id="A0A4P9ZZC7"/>
<sequence>MKVILLLAAAVVSVSAVPHLMTTTITEPAANPTGTDHDHDHGTTTKTNADSTTADKTTNATSAASSLTVYSGSALLVALQALLGYYHFASGASAGHGPVTPINLDAINAPKAATVAATSTTSAPGALERRSWQGVKNWVHGKSANWKLRYGAWKLKRKTNKEIKQNQGTSRRH</sequence>
<dbReference type="EMBL" id="ML002366">
    <property type="protein sequence ID" value="RKP38451.1"/>
    <property type="molecule type" value="Genomic_DNA"/>
</dbReference>
<dbReference type="Proteomes" id="UP000268162">
    <property type="component" value="Unassembled WGS sequence"/>
</dbReference>
<reference evidence="4" key="1">
    <citation type="journal article" date="2018" name="Nat. Microbiol.">
        <title>Leveraging single-cell genomics to expand the fungal tree of life.</title>
        <authorList>
            <person name="Ahrendt S.R."/>
            <person name="Quandt C.A."/>
            <person name="Ciobanu D."/>
            <person name="Clum A."/>
            <person name="Salamov A."/>
            <person name="Andreopoulos B."/>
            <person name="Cheng J.F."/>
            <person name="Woyke T."/>
            <person name="Pelin A."/>
            <person name="Henrissat B."/>
            <person name="Reynolds N.K."/>
            <person name="Benny G.L."/>
            <person name="Smith M.E."/>
            <person name="James T.Y."/>
            <person name="Grigoriev I.V."/>
        </authorList>
    </citation>
    <scope>NUCLEOTIDE SEQUENCE [LARGE SCALE GENOMIC DNA]</scope>
    <source>
        <strain evidence="4">RSA 468</strain>
    </source>
</reference>
<feature type="compositionally biased region" description="Low complexity" evidence="1">
    <location>
        <begin position="44"/>
        <end position="56"/>
    </location>
</feature>
<evidence type="ECO:0000256" key="1">
    <source>
        <dbReference type="SAM" id="MobiDB-lite"/>
    </source>
</evidence>
<keyword evidence="2" id="KW-0732">Signal</keyword>